<sequence>FITGLQVRAIKKAIAEAQGRQRDIEKAKAERIRAEKVVAPITPVTFAKRKVEVPLTTRIRQAIARLPGGATILRNVRAGTETLKDIEKRFPVIEDVARQEKERVPEGFVRVPTKAPAFPRRETFVAERGRIREQTFEESLGIKEDKDSRALKANVEKIQERFISGAITGEQANVRLDDELNKFTTKKAVKGLPKNIALGFGLALLQAVPVVGQVAAGAFISNAILRRRQIAGQFRRFPKASAITTAGFLAGGLAGSVVRGGVTSKLNRNIDPESIQSVVLISGKSRTKLITQAKQVNPELAIGIKKGKVTGTIAYEVIMKDGRKYKIVEFNKITPKDIKTIKGVQTVLGGEKNFVGFQTNVAKGETLIGKGVEVITDGTSESFIRAFRFKPSPSPIGRALQRFGFKRATAFDILEKSRVVKQKGKTAQIISEARLSNLKSVTRNLGRRIESLDRKLRANQKINVGEIKNLVNLERRAKGFNPFTEAEFREAKFPALTNQVVTSLINKARGSLNKAENTITLSADIRTGEFGLGLVTPGEAFRVGIKKAPIKKTPFAKTFGKEPITLAEFAGKIRDLSSEARTATSSQLKTISRQITNLKARVVGSPGSITLALANKLETPKFVPGAVPFVTAPSAFFGIPSLTEEDLIISPEGLNMKQKGLVNQLPRFESRIKT</sequence>
<reference evidence="1" key="1">
    <citation type="journal article" date="2015" name="Nature">
        <title>Complex archaea that bridge the gap between prokaryotes and eukaryotes.</title>
        <authorList>
            <person name="Spang A."/>
            <person name="Saw J.H."/>
            <person name="Jorgensen S.L."/>
            <person name="Zaremba-Niedzwiedzka K."/>
            <person name="Martijn J."/>
            <person name="Lind A.E."/>
            <person name="van Eijk R."/>
            <person name="Schleper C."/>
            <person name="Guy L."/>
            <person name="Ettema T.J."/>
        </authorList>
    </citation>
    <scope>NUCLEOTIDE SEQUENCE</scope>
</reference>
<name>A0A0F9H3T5_9ZZZZ</name>
<feature type="non-terminal residue" evidence="1">
    <location>
        <position position="1"/>
    </location>
</feature>
<accession>A0A0F9H3T5</accession>
<organism evidence="1">
    <name type="scientific">marine sediment metagenome</name>
    <dbReference type="NCBI Taxonomy" id="412755"/>
    <lineage>
        <taxon>unclassified sequences</taxon>
        <taxon>metagenomes</taxon>
        <taxon>ecological metagenomes</taxon>
    </lineage>
</organism>
<dbReference type="AlphaFoldDB" id="A0A0F9H3T5"/>
<protein>
    <submittedName>
        <fullName evidence="1">Uncharacterized protein</fullName>
    </submittedName>
</protein>
<comment type="caution">
    <text evidence="1">The sequence shown here is derived from an EMBL/GenBank/DDBJ whole genome shotgun (WGS) entry which is preliminary data.</text>
</comment>
<gene>
    <name evidence="1" type="ORF">LCGC14_2109770</name>
</gene>
<evidence type="ECO:0000313" key="1">
    <source>
        <dbReference type="EMBL" id="KKL69952.1"/>
    </source>
</evidence>
<proteinExistence type="predicted"/>
<feature type="non-terminal residue" evidence="1">
    <location>
        <position position="674"/>
    </location>
</feature>
<dbReference type="EMBL" id="LAZR01026044">
    <property type="protein sequence ID" value="KKL69952.1"/>
    <property type="molecule type" value="Genomic_DNA"/>
</dbReference>